<dbReference type="Gene3D" id="3.30.70.1620">
    <property type="match status" value="1"/>
</dbReference>
<dbReference type="STRING" id="407821.A0A087UYX9"/>
<dbReference type="PANTHER" id="PTHR18937">
    <property type="entry name" value="STRUCTURAL MAINTENANCE OF CHROMOSOMES SMC FAMILY MEMBER"/>
    <property type="match status" value="1"/>
</dbReference>
<evidence type="ECO:0000256" key="2">
    <source>
        <dbReference type="ARBA" id="ARBA00006005"/>
    </source>
</evidence>
<dbReference type="PANTHER" id="PTHR18937:SF172">
    <property type="entry name" value="STRUCTURAL MAINTENANCE OF CHROMOSOMES PROTEIN"/>
    <property type="match status" value="1"/>
</dbReference>
<reference evidence="14 15" key="1">
    <citation type="submission" date="2013-11" db="EMBL/GenBank/DDBJ databases">
        <title>Genome sequencing of Stegodyphus mimosarum.</title>
        <authorList>
            <person name="Bechsgaard J."/>
        </authorList>
    </citation>
    <scope>NUCLEOTIDE SEQUENCE [LARGE SCALE GENOMIC DNA]</scope>
</reference>
<feature type="coiled-coil region" evidence="12">
    <location>
        <begin position="223"/>
        <end position="264"/>
    </location>
</feature>
<dbReference type="GO" id="GO:0005524">
    <property type="term" value="F:ATP binding"/>
    <property type="evidence" value="ECO:0007669"/>
    <property type="project" value="UniProtKB-KW"/>
</dbReference>
<feature type="non-terminal residue" evidence="14">
    <location>
        <position position="825"/>
    </location>
</feature>
<dbReference type="SUPFAM" id="SSF75553">
    <property type="entry name" value="Smc hinge domain"/>
    <property type="match status" value="1"/>
</dbReference>
<keyword evidence="10" id="KW-0539">Nucleus</keyword>
<keyword evidence="15" id="KW-1185">Reference proteome</keyword>
<keyword evidence="6" id="KW-0498">Mitosis</keyword>
<dbReference type="SMART" id="SM00968">
    <property type="entry name" value="SMC_hinge"/>
    <property type="match status" value="1"/>
</dbReference>
<evidence type="ECO:0000256" key="7">
    <source>
        <dbReference type="ARBA" id="ARBA00022840"/>
    </source>
</evidence>
<sequence>MEEEKRENSINEELKSKRMKLEEAKHSLNASQNHNALVKAFMEQKAKGKLTGVYGRLGDLGAIDEKYDVAISTACGSLDHIVTDTITTAQQCVEFIKANNLGYTTFIALDKMKKWEPYTKEKIIVPENVPRLFDLISVKDKDVLPAFYFALRNTLVAKDLEQATRVGLQSSTRYRVVTLKGELIDLSGTMSGGGGKVLKGRMGKCIADSGVSEQEVQKMSVELELLMKNAAEVKKLKSELKDVINAAEKELSSLKHSIKKTRQNYNGFLDRKNVLSTQIKEQEIKILDVVPDKQKVKELEACIEKRRKSYTKAADDAGIIEEKVKNLQDKILAVTKGKLGTAQKRIDKLNAEISQTTQGIIKCTALLKKSEKNLSKAEEKITSLQSEIETCNKARQELKEELSILEKNGLEISAKQKEAAEELEQCEMKKKFISVLVQEFSTKMHQIKSELVDHKNKVKLIEIDLRAKQGQVKGLKAQLSKLELFEDDDGPVEFPTLTHEELEEVAIGKINYEIGCIQKQMEGMNPDLGAIAEFKRKEEMYRKKLNDLEETVKERDRYRGYYEILRKHRLDEFMKGFNLITLKVKELYQMITLGGDAELELVDSLDPFAEGIEFSVRPLRKSWKSIRNLSGGEKTLSSLALVFALHYYRSTPFFVMDEIDAALDFRNVSIIGSYIKDCTKNAQFIVISLRENMFLLADHLIGIYKLNNRTRNICLSPKFVQGLVQSVMPNVSVIAKDRNVTDKNVHVEKQNSEEVEKDNKNRTAESNELSKFIELDKTTTGNRKCSFAVIDITENINSLRNGNEPTMQIEKNKNKSFKTENDQLL</sequence>
<dbReference type="InterPro" id="IPR036277">
    <property type="entry name" value="SMC_hinge_sf"/>
</dbReference>
<keyword evidence="11" id="KW-0131">Cell cycle</keyword>
<evidence type="ECO:0000256" key="1">
    <source>
        <dbReference type="ARBA" id="ARBA00004123"/>
    </source>
</evidence>
<evidence type="ECO:0000256" key="5">
    <source>
        <dbReference type="ARBA" id="ARBA00022741"/>
    </source>
</evidence>
<evidence type="ECO:0000259" key="13">
    <source>
        <dbReference type="SMART" id="SM00968"/>
    </source>
</evidence>
<dbReference type="Gene3D" id="1.20.1060.20">
    <property type="match status" value="1"/>
</dbReference>
<comment type="subcellular location">
    <subcellularLocation>
        <location evidence="1">Nucleus</location>
    </subcellularLocation>
</comment>
<name>A0A087UYX9_STEMI</name>
<dbReference type="InterPro" id="IPR027417">
    <property type="entry name" value="P-loop_NTPase"/>
</dbReference>
<evidence type="ECO:0000256" key="6">
    <source>
        <dbReference type="ARBA" id="ARBA00022776"/>
    </source>
</evidence>
<dbReference type="Pfam" id="PF06470">
    <property type="entry name" value="SMC_hinge"/>
    <property type="match status" value="1"/>
</dbReference>
<evidence type="ECO:0000256" key="4">
    <source>
        <dbReference type="ARBA" id="ARBA00022618"/>
    </source>
</evidence>
<dbReference type="GO" id="GO:0005634">
    <property type="term" value="C:nucleus"/>
    <property type="evidence" value="ECO:0007669"/>
    <property type="project" value="UniProtKB-SubCell"/>
</dbReference>
<evidence type="ECO:0000256" key="11">
    <source>
        <dbReference type="ARBA" id="ARBA00023306"/>
    </source>
</evidence>
<dbReference type="GO" id="GO:0007076">
    <property type="term" value="P:mitotic chromosome condensation"/>
    <property type="evidence" value="ECO:0007669"/>
    <property type="project" value="TreeGrafter"/>
</dbReference>
<feature type="domain" description="SMC hinge" evidence="13">
    <location>
        <begin position="51"/>
        <end position="167"/>
    </location>
</feature>
<dbReference type="Proteomes" id="UP000054359">
    <property type="component" value="Unassembled WGS sequence"/>
</dbReference>
<dbReference type="AlphaFoldDB" id="A0A087UYX9"/>
<dbReference type="GO" id="GO:0051301">
    <property type="term" value="P:cell division"/>
    <property type="evidence" value="ECO:0007669"/>
    <property type="project" value="UniProtKB-KW"/>
</dbReference>
<dbReference type="FunFam" id="3.40.50.300:FF:000481">
    <property type="entry name" value="Structural maintenance of chromosomes 4"/>
    <property type="match status" value="1"/>
</dbReference>
<gene>
    <name evidence="14" type="ORF">X975_21306</name>
</gene>
<keyword evidence="7" id="KW-0067">ATP-binding</keyword>
<evidence type="ECO:0000256" key="3">
    <source>
        <dbReference type="ARBA" id="ARBA00018693"/>
    </source>
</evidence>
<evidence type="ECO:0000313" key="15">
    <source>
        <dbReference type="Proteomes" id="UP000054359"/>
    </source>
</evidence>
<dbReference type="OMA" id="PIMENEY"/>
<dbReference type="EMBL" id="KK122357">
    <property type="protein sequence ID" value="KFM82568.1"/>
    <property type="molecule type" value="Genomic_DNA"/>
</dbReference>
<dbReference type="SUPFAM" id="SSF57997">
    <property type="entry name" value="Tropomyosin"/>
    <property type="match status" value="1"/>
</dbReference>
<dbReference type="SUPFAM" id="SSF52540">
    <property type="entry name" value="P-loop containing nucleoside triphosphate hydrolases"/>
    <property type="match status" value="1"/>
</dbReference>
<dbReference type="Gene3D" id="3.40.50.300">
    <property type="entry name" value="P-loop containing nucleotide triphosphate hydrolases"/>
    <property type="match status" value="1"/>
</dbReference>
<keyword evidence="8 12" id="KW-0175">Coiled coil</keyword>
<accession>A0A087UYX9</accession>
<protein>
    <recommendedName>
        <fullName evidence="3">Structural maintenance of chromosomes protein 4</fullName>
    </recommendedName>
</protein>
<dbReference type="Pfam" id="PF02463">
    <property type="entry name" value="SMC_N"/>
    <property type="match status" value="1"/>
</dbReference>
<organism evidence="14 15">
    <name type="scientific">Stegodyphus mimosarum</name>
    <name type="common">African social velvet spider</name>
    <dbReference type="NCBI Taxonomy" id="407821"/>
    <lineage>
        <taxon>Eukaryota</taxon>
        <taxon>Metazoa</taxon>
        <taxon>Ecdysozoa</taxon>
        <taxon>Arthropoda</taxon>
        <taxon>Chelicerata</taxon>
        <taxon>Arachnida</taxon>
        <taxon>Araneae</taxon>
        <taxon>Araneomorphae</taxon>
        <taxon>Entelegynae</taxon>
        <taxon>Eresoidea</taxon>
        <taxon>Eresidae</taxon>
        <taxon>Stegodyphus</taxon>
    </lineage>
</organism>
<evidence type="ECO:0000313" key="14">
    <source>
        <dbReference type="EMBL" id="KFM82568.1"/>
    </source>
</evidence>
<evidence type="ECO:0000256" key="9">
    <source>
        <dbReference type="ARBA" id="ARBA00023067"/>
    </source>
</evidence>
<proteinExistence type="inferred from homology"/>
<dbReference type="OrthoDB" id="5575062at2759"/>
<evidence type="ECO:0000256" key="8">
    <source>
        <dbReference type="ARBA" id="ARBA00023054"/>
    </source>
</evidence>
<dbReference type="InterPro" id="IPR003395">
    <property type="entry name" value="RecF/RecN/SMC_N"/>
</dbReference>
<feature type="coiled-coil region" evidence="12">
    <location>
        <begin position="332"/>
        <end position="415"/>
    </location>
</feature>
<keyword evidence="5" id="KW-0547">Nucleotide-binding</keyword>
<dbReference type="GO" id="GO:0000796">
    <property type="term" value="C:condensin complex"/>
    <property type="evidence" value="ECO:0007669"/>
    <property type="project" value="TreeGrafter"/>
</dbReference>
<comment type="similarity">
    <text evidence="2">Belongs to the SMC family. SMC4 subfamily.</text>
</comment>
<keyword evidence="9" id="KW-0226">DNA condensation</keyword>
<evidence type="ECO:0000256" key="10">
    <source>
        <dbReference type="ARBA" id="ARBA00023242"/>
    </source>
</evidence>
<dbReference type="InterPro" id="IPR010935">
    <property type="entry name" value="SMC_hinge"/>
</dbReference>
<keyword evidence="4" id="KW-0132">Cell division</keyword>
<evidence type="ECO:0000256" key="12">
    <source>
        <dbReference type="SAM" id="Coils"/>
    </source>
</evidence>